<evidence type="ECO:0000313" key="5">
    <source>
        <dbReference type="EMBL" id="AMW11576.1"/>
    </source>
</evidence>
<keyword evidence="4" id="KW-1133">Transmembrane helix</keyword>
<gene>
    <name evidence="5" type="ORF">A4E84_20015</name>
</gene>
<protein>
    <recommendedName>
        <fullName evidence="7">Zinc-finger domain-containing protein</fullName>
    </recommendedName>
</protein>
<dbReference type="EMBL" id="CP015098">
    <property type="protein sequence ID" value="AMW11576.1"/>
    <property type="molecule type" value="Genomic_DNA"/>
</dbReference>
<evidence type="ECO:0000256" key="1">
    <source>
        <dbReference type="ARBA" id="ARBA00023015"/>
    </source>
</evidence>
<dbReference type="Gene3D" id="1.10.10.1320">
    <property type="entry name" value="Anti-sigma factor, zinc-finger domain"/>
    <property type="match status" value="1"/>
</dbReference>
<keyword evidence="2" id="KW-0804">Transcription</keyword>
<proteinExistence type="predicted"/>
<dbReference type="STRING" id="1783515.A4E84_20015"/>
<evidence type="ECO:0000256" key="3">
    <source>
        <dbReference type="SAM" id="MobiDB-lite"/>
    </source>
</evidence>
<evidence type="ECO:0000313" key="6">
    <source>
        <dbReference type="Proteomes" id="UP000076096"/>
    </source>
</evidence>
<feature type="region of interest" description="Disordered" evidence="3">
    <location>
        <begin position="181"/>
        <end position="234"/>
    </location>
</feature>
<dbReference type="Proteomes" id="UP000076096">
    <property type="component" value="Chromosome"/>
</dbReference>
<evidence type="ECO:0000256" key="4">
    <source>
        <dbReference type="SAM" id="Phobius"/>
    </source>
</evidence>
<dbReference type="InterPro" id="IPR041916">
    <property type="entry name" value="Anti_sigma_zinc_sf"/>
</dbReference>
<keyword evidence="1" id="KW-0805">Transcription regulation</keyword>
<reference evidence="6" key="1">
    <citation type="submission" date="2016-04" db="EMBL/GenBank/DDBJ databases">
        <authorList>
            <person name="Zhang B."/>
        </authorList>
    </citation>
    <scope>NUCLEOTIDE SEQUENCE [LARGE SCALE GENOMIC DNA]</scope>
    <source>
        <strain evidence="6">S10</strain>
    </source>
</reference>
<keyword evidence="6" id="KW-1185">Reference proteome</keyword>
<sequence>MTSTTDMAGHPDVAEISDLTEGLLPPARTTDLRRHLDECELCADVYASLEEIRGLLGTLPGPPRMPADVAGRIDAALAAEALLNASGPDSEESPEPESVAGSGAARAPARDDSGVDVSRETSTPADRPADRPAGRPRSSTTGPGRKDRTRTGRRRIAVLGTVFTVAALGLGSVLLSSLGDNKPPHDTAGERQTTAADTFSEGKLQKQVTDLLSENKTKGGGSRTPFGAATAPGTDQPRVFKEAVIPGCVRDGIGRHDAALATEDGTYQGKKAMLVLLPDDADTTRVTAYIVDATCVDHEAPTAAGKVLLKRTYPAA</sequence>
<keyword evidence="4" id="KW-0812">Transmembrane</keyword>
<dbReference type="KEGG" id="stsi:A4E84_20015"/>
<dbReference type="RefSeq" id="WP_062927893.1">
    <property type="nucleotide sequence ID" value="NZ_CP015098.1"/>
</dbReference>
<feature type="region of interest" description="Disordered" evidence="3">
    <location>
        <begin position="85"/>
        <end position="153"/>
    </location>
</feature>
<evidence type="ECO:0000256" key="2">
    <source>
        <dbReference type="ARBA" id="ARBA00023163"/>
    </source>
</evidence>
<feature type="region of interest" description="Disordered" evidence="3">
    <location>
        <begin position="1"/>
        <end position="21"/>
    </location>
</feature>
<feature type="transmembrane region" description="Helical" evidence="4">
    <location>
        <begin position="156"/>
        <end position="175"/>
    </location>
</feature>
<keyword evidence="4" id="KW-0472">Membrane</keyword>
<accession>A0A143C239</accession>
<dbReference type="AlphaFoldDB" id="A0A143C239"/>
<organism evidence="5 6">
    <name type="scientific">Streptomyces qaidamensis</name>
    <dbReference type="NCBI Taxonomy" id="1783515"/>
    <lineage>
        <taxon>Bacteria</taxon>
        <taxon>Bacillati</taxon>
        <taxon>Actinomycetota</taxon>
        <taxon>Actinomycetes</taxon>
        <taxon>Kitasatosporales</taxon>
        <taxon>Streptomycetaceae</taxon>
        <taxon>Streptomyces</taxon>
        <taxon>Streptomyces aurantiacus group</taxon>
    </lineage>
</organism>
<evidence type="ECO:0008006" key="7">
    <source>
        <dbReference type="Google" id="ProtNLM"/>
    </source>
</evidence>
<feature type="compositionally biased region" description="Basic and acidic residues" evidence="3">
    <location>
        <begin position="108"/>
        <end position="119"/>
    </location>
</feature>
<name>A0A143C239_9ACTN</name>